<feature type="transmembrane region" description="Helical" evidence="1">
    <location>
        <begin position="9"/>
        <end position="30"/>
    </location>
</feature>
<evidence type="ECO:0000313" key="3">
    <source>
        <dbReference type="Proteomes" id="UP000177187"/>
    </source>
</evidence>
<keyword evidence="1" id="KW-0812">Transmembrane</keyword>
<keyword evidence="1" id="KW-1133">Transmembrane helix</keyword>
<accession>A0A1F5EXX7</accession>
<protein>
    <submittedName>
        <fullName evidence="2">Uncharacterized protein</fullName>
    </submittedName>
</protein>
<keyword evidence="1" id="KW-0472">Membrane</keyword>
<dbReference type="AlphaFoldDB" id="A0A1F5EXX7"/>
<dbReference type="EMBL" id="MFAF01000127">
    <property type="protein sequence ID" value="OGD72278.1"/>
    <property type="molecule type" value="Genomic_DNA"/>
</dbReference>
<dbReference type="STRING" id="1817816.A2Y64_06830"/>
<reference evidence="2 3" key="1">
    <citation type="journal article" date="2016" name="Nat. Commun.">
        <title>Thousands of microbial genomes shed light on interconnected biogeochemical processes in an aquifer system.</title>
        <authorList>
            <person name="Anantharaman K."/>
            <person name="Brown C.T."/>
            <person name="Hug L.A."/>
            <person name="Sharon I."/>
            <person name="Castelle C.J."/>
            <person name="Probst A.J."/>
            <person name="Thomas B.C."/>
            <person name="Singh A."/>
            <person name="Wilkins M.J."/>
            <person name="Karaoz U."/>
            <person name="Brodie E.L."/>
            <person name="Williams K.H."/>
            <person name="Hubbard S.S."/>
            <person name="Banfield J.F."/>
        </authorList>
    </citation>
    <scope>NUCLEOTIDE SEQUENCE [LARGE SCALE GENOMIC DNA]</scope>
</reference>
<proteinExistence type="predicted"/>
<gene>
    <name evidence="2" type="ORF">A2Y64_06830</name>
</gene>
<sequence>MAQGRRKGIVLTIGITIFLLGLAGTLMSLFDYNLVIAGAELEAEMSYILLGVGALILIVYLVVMLVKARGDRSG</sequence>
<feature type="transmembrane region" description="Helical" evidence="1">
    <location>
        <begin position="45"/>
        <end position="66"/>
    </location>
</feature>
<organism evidence="2 3">
    <name type="scientific">Candidatus Coatesbacteria bacterium RBG_13_66_14</name>
    <dbReference type="NCBI Taxonomy" id="1817816"/>
    <lineage>
        <taxon>Bacteria</taxon>
        <taxon>Candidatus Coatesiibacteriota</taxon>
    </lineage>
</organism>
<comment type="caution">
    <text evidence="2">The sequence shown here is derived from an EMBL/GenBank/DDBJ whole genome shotgun (WGS) entry which is preliminary data.</text>
</comment>
<name>A0A1F5EXX7_9BACT</name>
<evidence type="ECO:0000256" key="1">
    <source>
        <dbReference type="SAM" id="Phobius"/>
    </source>
</evidence>
<evidence type="ECO:0000313" key="2">
    <source>
        <dbReference type="EMBL" id="OGD72278.1"/>
    </source>
</evidence>
<dbReference type="Proteomes" id="UP000177187">
    <property type="component" value="Unassembled WGS sequence"/>
</dbReference>